<feature type="chain" id="PRO_5042278130" description="Snakin-2" evidence="2">
    <location>
        <begin position="24"/>
        <end position="103"/>
    </location>
</feature>
<gene>
    <name evidence="3" type="ORF">RND71_011927</name>
</gene>
<protein>
    <recommendedName>
        <fullName evidence="5">Snakin-2</fullName>
    </recommendedName>
</protein>
<dbReference type="InterPro" id="IPR003854">
    <property type="entry name" value="GASA"/>
</dbReference>
<sequence length="103" mass="11281">MTFQKAFAVLLIASFLLVHFANAQKQVDYSKPPAPAPQAPQPLDCIGACKYRCSKSSRPNLCNRACGSCCHRCHCVPPGTSGNYEACPCYFNLTTHNNTRKCP</sequence>
<evidence type="ECO:0008006" key="5">
    <source>
        <dbReference type="Google" id="ProtNLM"/>
    </source>
</evidence>
<feature type="signal peptide" evidence="2">
    <location>
        <begin position="1"/>
        <end position="23"/>
    </location>
</feature>
<dbReference type="Pfam" id="PF02704">
    <property type="entry name" value="GASA"/>
    <property type="match status" value="1"/>
</dbReference>
<accession>A0AAE1SE80</accession>
<reference evidence="3" key="1">
    <citation type="submission" date="2023-12" db="EMBL/GenBank/DDBJ databases">
        <title>Genome assembly of Anisodus tanguticus.</title>
        <authorList>
            <person name="Wang Y.-J."/>
        </authorList>
    </citation>
    <scope>NUCLEOTIDE SEQUENCE</scope>
    <source>
        <strain evidence="3">KB-2021</strain>
        <tissue evidence="3">Leaf</tissue>
    </source>
</reference>
<proteinExistence type="inferred from homology"/>
<comment type="caution">
    <text evidence="3">The sequence shown here is derived from an EMBL/GenBank/DDBJ whole genome shotgun (WGS) entry which is preliminary data.</text>
</comment>
<organism evidence="3 4">
    <name type="scientific">Anisodus tanguticus</name>
    <dbReference type="NCBI Taxonomy" id="243964"/>
    <lineage>
        <taxon>Eukaryota</taxon>
        <taxon>Viridiplantae</taxon>
        <taxon>Streptophyta</taxon>
        <taxon>Embryophyta</taxon>
        <taxon>Tracheophyta</taxon>
        <taxon>Spermatophyta</taxon>
        <taxon>Magnoliopsida</taxon>
        <taxon>eudicotyledons</taxon>
        <taxon>Gunneridae</taxon>
        <taxon>Pentapetalae</taxon>
        <taxon>asterids</taxon>
        <taxon>lamiids</taxon>
        <taxon>Solanales</taxon>
        <taxon>Solanaceae</taxon>
        <taxon>Solanoideae</taxon>
        <taxon>Hyoscyameae</taxon>
        <taxon>Anisodus</taxon>
    </lineage>
</organism>
<dbReference type="Proteomes" id="UP001291623">
    <property type="component" value="Unassembled WGS sequence"/>
</dbReference>
<keyword evidence="4" id="KW-1185">Reference proteome</keyword>
<evidence type="ECO:0000256" key="2">
    <source>
        <dbReference type="SAM" id="SignalP"/>
    </source>
</evidence>
<dbReference type="PANTHER" id="PTHR23201:SF68">
    <property type="entry name" value="SNAKIN-2-LIKE"/>
    <property type="match status" value="1"/>
</dbReference>
<dbReference type="AlphaFoldDB" id="A0AAE1SE80"/>
<keyword evidence="2" id="KW-0732">Signal</keyword>
<evidence type="ECO:0000313" key="4">
    <source>
        <dbReference type="Proteomes" id="UP001291623"/>
    </source>
</evidence>
<evidence type="ECO:0000313" key="3">
    <source>
        <dbReference type="EMBL" id="KAK4368135.1"/>
    </source>
</evidence>
<dbReference type="PANTHER" id="PTHR23201">
    <property type="entry name" value="EXTENSIN, PROLINE-RICH PROTEIN"/>
    <property type="match status" value="1"/>
</dbReference>
<name>A0AAE1SE80_9SOLA</name>
<dbReference type="EMBL" id="JAVYJV010000006">
    <property type="protein sequence ID" value="KAK4368135.1"/>
    <property type="molecule type" value="Genomic_DNA"/>
</dbReference>
<evidence type="ECO:0000256" key="1">
    <source>
        <dbReference type="ARBA" id="ARBA00010582"/>
    </source>
</evidence>
<comment type="similarity">
    <text evidence="1">Belongs to the GASA family.</text>
</comment>